<dbReference type="PANTHER" id="PTHR31302:SF31">
    <property type="entry name" value="PHOSPHODIESTERASE YAEI"/>
    <property type="match status" value="1"/>
</dbReference>
<evidence type="ECO:0000256" key="2">
    <source>
        <dbReference type="ARBA" id="ARBA00022801"/>
    </source>
</evidence>
<evidence type="ECO:0000256" key="1">
    <source>
        <dbReference type="ARBA" id="ARBA00022723"/>
    </source>
</evidence>
<reference evidence="4 5" key="1">
    <citation type="submission" date="2019-02" db="EMBL/GenBank/DDBJ databases">
        <title>Deep-cultivation of Planctomycetes and their phenomic and genomic characterization uncovers novel biology.</title>
        <authorList>
            <person name="Wiegand S."/>
            <person name="Jogler M."/>
            <person name="Boedeker C."/>
            <person name="Pinto D."/>
            <person name="Vollmers J."/>
            <person name="Rivas-Marin E."/>
            <person name="Kohn T."/>
            <person name="Peeters S.H."/>
            <person name="Heuer A."/>
            <person name="Rast P."/>
            <person name="Oberbeckmann S."/>
            <person name="Bunk B."/>
            <person name="Jeske O."/>
            <person name="Meyerdierks A."/>
            <person name="Storesund J.E."/>
            <person name="Kallscheuer N."/>
            <person name="Luecker S."/>
            <person name="Lage O.M."/>
            <person name="Pohl T."/>
            <person name="Merkel B.J."/>
            <person name="Hornburger P."/>
            <person name="Mueller R.-W."/>
            <person name="Bruemmer F."/>
            <person name="Labrenz M."/>
            <person name="Spormann A.M."/>
            <person name="Op den Camp H."/>
            <person name="Overmann J."/>
            <person name="Amann R."/>
            <person name="Jetten M.S.M."/>
            <person name="Mascher T."/>
            <person name="Medema M.H."/>
            <person name="Devos D.P."/>
            <person name="Kaster A.-K."/>
            <person name="Ovreas L."/>
            <person name="Rohde M."/>
            <person name="Galperin M.Y."/>
            <person name="Jogler C."/>
        </authorList>
    </citation>
    <scope>NUCLEOTIDE SEQUENCE [LARGE SCALE GENOMIC DNA]</scope>
    <source>
        <strain evidence="4 5">SV_7m_r</strain>
    </source>
</reference>
<gene>
    <name evidence="4" type="ORF">SV7mr_02610</name>
</gene>
<dbReference type="GO" id="GO:0008758">
    <property type="term" value="F:UDP-2,3-diacylglucosamine hydrolase activity"/>
    <property type="evidence" value="ECO:0007669"/>
    <property type="project" value="TreeGrafter"/>
</dbReference>
<dbReference type="GO" id="GO:0009245">
    <property type="term" value="P:lipid A biosynthetic process"/>
    <property type="evidence" value="ECO:0007669"/>
    <property type="project" value="TreeGrafter"/>
</dbReference>
<dbReference type="PANTHER" id="PTHR31302">
    <property type="entry name" value="TRANSMEMBRANE PROTEIN WITH METALLOPHOSPHOESTERASE DOMAIN-RELATED"/>
    <property type="match status" value="1"/>
</dbReference>
<keyword evidence="5" id="KW-1185">Reference proteome</keyword>
<dbReference type="GO" id="GO:0046872">
    <property type="term" value="F:metal ion binding"/>
    <property type="evidence" value="ECO:0007669"/>
    <property type="project" value="UniProtKB-KW"/>
</dbReference>
<proteinExistence type="predicted"/>
<keyword evidence="1" id="KW-0479">Metal-binding</keyword>
<dbReference type="SUPFAM" id="SSF56300">
    <property type="entry name" value="Metallo-dependent phosphatases"/>
    <property type="match status" value="1"/>
</dbReference>
<sequence>MFWRPDGLNEKKTAGVTSRFLLAMTWGCYSGRIGNSHMRLLWTSDIHLNHVDFPTWDQWLLALCEAEADGLLITGDISESNDVYFQLRRLADAFAKPIYFVLGNHDFYGSSIARTRQQASALARELPELCYLTDSAPIAISDSVYLLGEDGWGDGTRGDYQGSPVRMQDFEQISDFHQVDRDLWQGLIQQQGQQSAARVRAKLSSVPDSAQTIYVATHVPPFCEACWYQGRTTDENWAPFFVCGQVGDALLDYAAEHPHIKLVVLCGHTHYRGTAEMLPNLVVHTAAAEYAQPEIESSLEIH</sequence>
<dbReference type="AlphaFoldDB" id="A0A517SNR9"/>
<protein>
    <submittedName>
        <fullName evidence="4">Calcineurin-like phosphoesterase</fullName>
    </submittedName>
</protein>
<dbReference type="GO" id="GO:0016020">
    <property type="term" value="C:membrane"/>
    <property type="evidence" value="ECO:0007669"/>
    <property type="project" value="GOC"/>
</dbReference>
<dbReference type="RefSeq" id="WP_419187951.1">
    <property type="nucleotide sequence ID" value="NZ_CP036272.1"/>
</dbReference>
<dbReference type="Pfam" id="PF00149">
    <property type="entry name" value="Metallophos"/>
    <property type="match status" value="1"/>
</dbReference>
<dbReference type="InterPro" id="IPR004843">
    <property type="entry name" value="Calcineurin-like_PHP"/>
</dbReference>
<organism evidence="4 5">
    <name type="scientific">Stieleria bergensis</name>
    <dbReference type="NCBI Taxonomy" id="2528025"/>
    <lineage>
        <taxon>Bacteria</taxon>
        <taxon>Pseudomonadati</taxon>
        <taxon>Planctomycetota</taxon>
        <taxon>Planctomycetia</taxon>
        <taxon>Pirellulales</taxon>
        <taxon>Pirellulaceae</taxon>
        <taxon>Stieleria</taxon>
    </lineage>
</organism>
<dbReference type="InterPro" id="IPR051158">
    <property type="entry name" value="Metallophosphoesterase_sf"/>
</dbReference>
<keyword evidence="2" id="KW-0378">Hydrolase</keyword>
<dbReference type="Proteomes" id="UP000315003">
    <property type="component" value="Chromosome"/>
</dbReference>
<accession>A0A517SNR9</accession>
<dbReference type="Gene3D" id="3.60.21.10">
    <property type="match status" value="1"/>
</dbReference>
<dbReference type="EMBL" id="CP036272">
    <property type="protein sequence ID" value="QDT57776.1"/>
    <property type="molecule type" value="Genomic_DNA"/>
</dbReference>
<name>A0A517SNR9_9BACT</name>
<evidence type="ECO:0000259" key="3">
    <source>
        <dbReference type="Pfam" id="PF00149"/>
    </source>
</evidence>
<dbReference type="InterPro" id="IPR029052">
    <property type="entry name" value="Metallo-depent_PP-like"/>
</dbReference>
<evidence type="ECO:0000313" key="4">
    <source>
        <dbReference type="EMBL" id="QDT57776.1"/>
    </source>
</evidence>
<feature type="domain" description="Calcineurin-like phosphoesterase" evidence="3">
    <location>
        <begin position="38"/>
        <end position="271"/>
    </location>
</feature>
<evidence type="ECO:0000313" key="5">
    <source>
        <dbReference type="Proteomes" id="UP000315003"/>
    </source>
</evidence>